<dbReference type="Proteomes" id="UP000018040">
    <property type="component" value="Unassembled WGS sequence"/>
</dbReference>
<evidence type="ECO:0000256" key="2">
    <source>
        <dbReference type="ARBA" id="ARBA00005189"/>
    </source>
</evidence>
<dbReference type="VEuPathDB" id="GiardiaDB:DHA2_15987"/>
<evidence type="ECO:0000256" key="9">
    <source>
        <dbReference type="ARBA" id="ARBA00023136"/>
    </source>
</evidence>
<dbReference type="GO" id="GO:0008374">
    <property type="term" value="F:O-acyltransferase activity"/>
    <property type="evidence" value="ECO:0007669"/>
    <property type="project" value="InterPro"/>
</dbReference>
<dbReference type="VEuPathDB" id="GiardiaDB:GL50803_0015987"/>
<name>V6U1K5_GIAIN</name>
<keyword evidence="9 13" id="KW-0472">Membrane</keyword>
<reference evidence="15 16" key="2">
    <citation type="journal article" date="2013" name="Genome Biol. Evol.">
        <title>Genome sequencing of Giardia lamblia genotypes A2 and B isolates (DH and GS) and comparative analysis with the genomes of genotypes A1 and E (WB and Pig).</title>
        <authorList>
            <person name="Adam R.D."/>
            <person name="Dahlstrom E.W."/>
            <person name="Martens C.A."/>
            <person name="Bruno D.P."/>
            <person name="Barbian K.D."/>
            <person name="Ricklefs S.M."/>
            <person name="Hernandez M.M."/>
            <person name="Narla N.P."/>
            <person name="Patel R.B."/>
            <person name="Porcella S.F."/>
            <person name="Nash T.E."/>
        </authorList>
    </citation>
    <scope>NUCLEOTIDE SEQUENCE [LARGE SCALE GENOMIC DNA]</scope>
    <source>
        <strain evidence="15 16">GS</strain>
    </source>
</reference>
<keyword evidence="5" id="KW-0808">Transferase</keyword>
<reference evidence="16" key="1">
    <citation type="submission" date="2012-02" db="EMBL/GenBank/DDBJ databases">
        <title>Genome sequencing of Giardia lamblia Genotypes A2 and B isolates (DH and GS) and comparative analysis with the genomes of Genotypes A1 and E (WB and Pig).</title>
        <authorList>
            <person name="Adam R."/>
            <person name="Dahlstrom E."/>
            <person name="Martens C."/>
            <person name="Bruno D."/>
            <person name="Barbian K."/>
            <person name="Porcella S.F."/>
            <person name="Nash T."/>
        </authorList>
    </citation>
    <scope>NUCLEOTIDE SEQUENCE</scope>
    <source>
        <strain evidence="16">GS</strain>
    </source>
</reference>
<evidence type="ECO:0000256" key="1">
    <source>
        <dbReference type="ARBA" id="ARBA00004370"/>
    </source>
</evidence>
<evidence type="ECO:0000313" key="16">
    <source>
        <dbReference type="Proteomes" id="UP000018040"/>
    </source>
</evidence>
<dbReference type="OrthoDB" id="272512at2759"/>
<accession>V6U1K5</accession>
<evidence type="ECO:0000256" key="4">
    <source>
        <dbReference type="ARBA" id="ARBA00022516"/>
    </source>
</evidence>
<feature type="transmembrane region" description="Helical" evidence="13">
    <location>
        <begin position="30"/>
        <end position="60"/>
    </location>
</feature>
<evidence type="ECO:0000256" key="13">
    <source>
        <dbReference type="SAM" id="Phobius"/>
    </source>
</evidence>
<evidence type="ECO:0000256" key="8">
    <source>
        <dbReference type="ARBA" id="ARBA00023098"/>
    </source>
</evidence>
<comment type="subcellular location">
    <subcellularLocation>
        <location evidence="1">Membrane</location>
    </subcellularLocation>
</comment>
<comment type="pathway">
    <text evidence="2">Lipid metabolism.</text>
</comment>
<evidence type="ECO:0000313" key="15">
    <source>
        <dbReference type="EMBL" id="ESU44502.1"/>
    </source>
</evidence>
<dbReference type="Pfam" id="PF01553">
    <property type="entry name" value="Acyltransferase"/>
    <property type="match status" value="1"/>
</dbReference>
<keyword evidence="6 13" id="KW-0812">Transmembrane</keyword>
<dbReference type="SMART" id="SM00563">
    <property type="entry name" value="PlsC"/>
    <property type="match status" value="1"/>
</dbReference>
<evidence type="ECO:0000256" key="7">
    <source>
        <dbReference type="ARBA" id="ARBA00022989"/>
    </source>
</evidence>
<dbReference type="SUPFAM" id="SSF69593">
    <property type="entry name" value="Glycerol-3-phosphate (1)-acyltransferase"/>
    <property type="match status" value="1"/>
</dbReference>
<evidence type="ECO:0000256" key="5">
    <source>
        <dbReference type="ARBA" id="ARBA00022679"/>
    </source>
</evidence>
<keyword evidence="12" id="KW-0012">Acyltransferase</keyword>
<gene>
    <name evidence="15" type="ORF">GSB_15987</name>
</gene>
<comment type="caution">
    <text evidence="15">The sequence shown here is derived from an EMBL/GenBank/DDBJ whole genome shotgun (WGS) entry which is preliminary data.</text>
</comment>
<evidence type="ECO:0000256" key="3">
    <source>
        <dbReference type="ARBA" id="ARBA00008655"/>
    </source>
</evidence>
<dbReference type="PANTHER" id="PTHR23063:SF52">
    <property type="entry name" value="LYSOPHOSPHATIDYLCHOLINE ACYLTRANSFERASE"/>
    <property type="match status" value="1"/>
</dbReference>
<keyword evidence="10" id="KW-0594">Phospholipid biosynthesis</keyword>
<feature type="domain" description="Phospholipid/glycerol acyltransferase" evidence="14">
    <location>
        <begin position="117"/>
        <end position="235"/>
    </location>
</feature>
<dbReference type="GO" id="GO:0016020">
    <property type="term" value="C:membrane"/>
    <property type="evidence" value="ECO:0007669"/>
    <property type="project" value="UniProtKB-SubCell"/>
</dbReference>
<dbReference type="InterPro" id="IPR002123">
    <property type="entry name" value="Plipid/glycerol_acylTrfase"/>
</dbReference>
<dbReference type="AlphaFoldDB" id="V6U1K5"/>
<evidence type="ECO:0000256" key="6">
    <source>
        <dbReference type="ARBA" id="ARBA00022692"/>
    </source>
</evidence>
<dbReference type="EMBL" id="AHHH01000021">
    <property type="protein sequence ID" value="ESU44502.1"/>
    <property type="molecule type" value="Genomic_DNA"/>
</dbReference>
<keyword evidence="11" id="KW-1208">Phospholipid metabolism</keyword>
<protein>
    <recommendedName>
        <fullName evidence="14">Phospholipid/glycerol acyltransferase domain-containing protein</fullName>
    </recommendedName>
</protein>
<keyword evidence="8" id="KW-0443">Lipid metabolism</keyword>
<evidence type="ECO:0000259" key="14">
    <source>
        <dbReference type="SMART" id="SM00563"/>
    </source>
</evidence>
<dbReference type="InterPro" id="IPR045252">
    <property type="entry name" value="LPCAT1-like"/>
</dbReference>
<dbReference type="GO" id="GO:0008654">
    <property type="term" value="P:phospholipid biosynthetic process"/>
    <property type="evidence" value="ECO:0007669"/>
    <property type="project" value="UniProtKB-KW"/>
</dbReference>
<evidence type="ECO:0000256" key="10">
    <source>
        <dbReference type="ARBA" id="ARBA00023209"/>
    </source>
</evidence>
<proteinExistence type="inferred from homology"/>
<keyword evidence="4" id="KW-0444">Lipid biosynthesis</keyword>
<sequence length="342" mass="38593">MLFMTKASSRELKGLHAFVPVRPPRTPRYYLLWGLQLIVSPILFPFRLLAVLLSFAISSVSLRILTFKLDLTKPINPFRRTLIRLQTMLFTRLFVWALGCRVVEKDVQNKPDLETDHVVIYNHTNSLDGAILAMLGFTSHINKASILKMPIFGLVEISNQGLFVDRNDSSSKQKAQKAIQERALLASGPLGLPREWPIIAGAPEGTTTNGTVLITFKRGLFAPGKPIHACHITYDRRLLDVSDAHQDMVLAILKMMLCFRTACTVRYLPKYVPTIEESNDPDLYAANVRYYFHVQSGLPLLDMTGADKQYYRMQLNDVSKCSDIVKEQYTECRSGSGHYIAG</sequence>
<comment type="similarity">
    <text evidence="3">Belongs to the 1-acyl-sn-glycerol-3-phosphate acyltransferase family.</text>
</comment>
<evidence type="ECO:0000256" key="12">
    <source>
        <dbReference type="ARBA" id="ARBA00023315"/>
    </source>
</evidence>
<keyword evidence="7 13" id="KW-1133">Transmembrane helix</keyword>
<dbReference type="PANTHER" id="PTHR23063">
    <property type="entry name" value="PHOSPHOLIPID ACYLTRANSFERASE"/>
    <property type="match status" value="1"/>
</dbReference>
<evidence type="ECO:0000256" key="11">
    <source>
        <dbReference type="ARBA" id="ARBA00023264"/>
    </source>
</evidence>
<dbReference type="CDD" id="cd07991">
    <property type="entry name" value="LPLAT_LPCAT1-like"/>
    <property type="match status" value="1"/>
</dbReference>
<dbReference type="VEuPathDB" id="GiardiaDB:GL50581_162"/>
<organism evidence="15 16">
    <name type="scientific">Giardia intestinalis</name>
    <name type="common">Giardia lamblia</name>
    <dbReference type="NCBI Taxonomy" id="5741"/>
    <lineage>
        <taxon>Eukaryota</taxon>
        <taxon>Metamonada</taxon>
        <taxon>Diplomonadida</taxon>
        <taxon>Hexamitidae</taxon>
        <taxon>Giardiinae</taxon>
        <taxon>Giardia</taxon>
    </lineage>
</organism>